<gene>
    <name evidence="9" type="ORF">BEMITA_LOCUS5207</name>
</gene>
<dbReference type="AlphaFoldDB" id="A0A9P0G4R8"/>
<dbReference type="InterPro" id="IPR039344">
    <property type="entry name" value="MBLAC1"/>
</dbReference>
<evidence type="ECO:0000256" key="4">
    <source>
        <dbReference type="ARBA" id="ARBA00032988"/>
    </source>
</evidence>
<dbReference type="PANTHER" id="PTHR23200">
    <property type="entry name" value="METALLO-BETA-LACTAMASE DOMAIN-CONTAINING PROTEIN 1"/>
    <property type="match status" value="1"/>
</dbReference>
<sequence>MTTDLPSSNRIDSFISGNKSENDLQNSSQKVEDIKKEQVNERNSDETDFRVTVLYPGYSKSVKDGMIANCSCTLITGCVNVIVDTMTPWDQEKIIRGLELHGLQCKDINYVVCTHGHSDHIGNNNLFLNATQIVGFCISHKDFYFTHDFEKGDVYKLNEQIQVIPTPGHTLSDVSVIVKTKDKGVIAIVGDLFENEFDLNDESIWLDAGSENADLQRENRKKILEMADYIIPGHGSMFKNPRSSINT</sequence>
<evidence type="ECO:0000313" key="9">
    <source>
        <dbReference type="EMBL" id="CAH0768015.1"/>
    </source>
</evidence>
<dbReference type="PANTHER" id="PTHR23200:SF48">
    <property type="entry name" value="METALLO-BETA-LACTAMASE DOMAIN-CONTAINING PROTEIN 1"/>
    <property type="match status" value="1"/>
</dbReference>
<accession>A0A9P0G4R8</accession>
<reference evidence="9" key="1">
    <citation type="submission" date="2021-12" db="EMBL/GenBank/DDBJ databases">
        <authorList>
            <person name="King R."/>
        </authorList>
    </citation>
    <scope>NUCLEOTIDE SEQUENCE</scope>
</reference>
<dbReference type="SUPFAM" id="SSF56281">
    <property type="entry name" value="Metallo-hydrolase/oxidoreductase"/>
    <property type="match status" value="1"/>
</dbReference>
<evidence type="ECO:0000256" key="6">
    <source>
        <dbReference type="ARBA" id="ARBA00045869"/>
    </source>
</evidence>
<dbReference type="Gene3D" id="3.60.15.10">
    <property type="entry name" value="Ribonuclease Z/Hydroxyacylglutathione hydrolase-like"/>
    <property type="match status" value="1"/>
</dbReference>
<evidence type="ECO:0000256" key="2">
    <source>
        <dbReference type="ARBA" id="ARBA00011738"/>
    </source>
</evidence>
<protein>
    <recommendedName>
        <fullName evidence="3">Metallo-beta-lactamase domain-containing protein 1</fullName>
    </recommendedName>
    <alternativeName>
        <fullName evidence="4">Endoribonuclease MBLAC1</fullName>
    </alternativeName>
</protein>
<dbReference type="InterPro" id="IPR001279">
    <property type="entry name" value="Metallo-B-lactamas"/>
</dbReference>
<feature type="domain" description="Metallo-beta-lactamase" evidence="8">
    <location>
        <begin position="69"/>
        <end position="234"/>
    </location>
</feature>
<evidence type="ECO:0000256" key="5">
    <source>
        <dbReference type="ARBA" id="ARBA00044690"/>
    </source>
</evidence>
<comment type="catalytic activity">
    <reaction evidence="5">
        <text>a ribonucleotidyl-ribonucleotide-RNA + H2O = a 3'-end ribonucleotide-RNA + a 5'-end 5'-phospho-ribonucleoside-RNA + H(+)</text>
        <dbReference type="Rhea" id="RHEA:68096"/>
        <dbReference type="Rhea" id="RHEA-COMP:15179"/>
        <dbReference type="Rhea" id="RHEA-COMP:17355"/>
        <dbReference type="Rhea" id="RHEA-COMP:17428"/>
        <dbReference type="ChEBI" id="CHEBI:15377"/>
        <dbReference type="ChEBI" id="CHEBI:15378"/>
        <dbReference type="ChEBI" id="CHEBI:74896"/>
        <dbReference type="ChEBI" id="CHEBI:138282"/>
        <dbReference type="ChEBI" id="CHEBI:173118"/>
    </reaction>
    <physiologicalReaction direction="left-to-right" evidence="5">
        <dbReference type="Rhea" id="RHEA:68097"/>
    </physiologicalReaction>
</comment>
<dbReference type="EMBL" id="OU963864">
    <property type="protein sequence ID" value="CAH0768015.1"/>
    <property type="molecule type" value="Genomic_DNA"/>
</dbReference>
<evidence type="ECO:0000313" key="10">
    <source>
        <dbReference type="Proteomes" id="UP001152759"/>
    </source>
</evidence>
<dbReference type="KEGG" id="btab:109030821"/>
<organism evidence="9 10">
    <name type="scientific">Bemisia tabaci</name>
    <name type="common">Sweetpotato whitefly</name>
    <name type="synonym">Aleurodes tabaci</name>
    <dbReference type="NCBI Taxonomy" id="7038"/>
    <lineage>
        <taxon>Eukaryota</taxon>
        <taxon>Metazoa</taxon>
        <taxon>Ecdysozoa</taxon>
        <taxon>Arthropoda</taxon>
        <taxon>Hexapoda</taxon>
        <taxon>Insecta</taxon>
        <taxon>Pterygota</taxon>
        <taxon>Neoptera</taxon>
        <taxon>Paraneoptera</taxon>
        <taxon>Hemiptera</taxon>
        <taxon>Sternorrhyncha</taxon>
        <taxon>Aleyrodoidea</taxon>
        <taxon>Aleyrodidae</taxon>
        <taxon>Aleyrodinae</taxon>
        <taxon>Bemisia</taxon>
    </lineage>
</organism>
<dbReference type="GO" id="GO:0031123">
    <property type="term" value="P:RNA 3'-end processing"/>
    <property type="evidence" value="ECO:0007669"/>
    <property type="project" value="UniProtKB-ARBA"/>
</dbReference>
<proteinExistence type="predicted"/>
<dbReference type="SMART" id="SM00849">
    <property type="entry name" value="Lactamase_B"/>
    <property type="match status" value="1"/>
</dbReference>
<comment type="subunit">
    <text evidence="2">Homodimer.</text>
</comment>
<dbReference type="Pfam" id="PF00753">
    <property type="entry name" value="Lactamase_B"/>
    <property type="match status" value="1"/>
</dbReference>
<dbReference type="Proteomes" id="UP001152759">
    <property type="component" value="Chromosome 3"/>
</dbReference>
<evidence type="ECO:0000256" key="1">
    <source>
        <dbReference type="ARBA" id="ARBA00004514"/>
    </source>
</evidence>
<feature type="compositionally biased region" description="Polar residues" evidence="7">
    <location>
        <begin position="1"/>
        <end position="29"/>
    </location>
</feature>
<name>A0A9P0G4R8_BEMTA</name>
<dbReference type="CDD" id="cd07711">
    <property type="entry name" value="MBLAC1-like_MBL-fold"/>
    <property type="match status" value="1"/>
</dbReference>
<evidence type="ECO:0000256" key="7">
    <source>
        <dbReference type="SAM" id="MobiDB-lite"/>
    </source>
</evidence>
<feature type="compositionally biased region" description="Basic and acidic residues" evidence="7">
    <location>
        <begin position="30"/>
        <end position="43"/>
    </location>
</feature>
<comment type="subcellular location">
    <subcellularLocation>
        <location evidence="1">Cytoplasm</location>
        <location evidence="1">Cytosol</location>
    </subcellularLocation>
</comment>
<dbReference type="GO" id="GO:0005829">
    <property type="term" value="C:cytosol"/>
    <property type="evidence" value="ECO:0007669"/>
    <property type="project" value="UniProtKB-SubCell"/>
</dbReference>
<comment type="function">
    <text evidence="6">Endoribonuclease that catalyzes the hydrolysis of histone-coding pre-mRNA 3'-end. Involved in histone pre-mRNA processing during the S-phase of the cell cycle, which is required for entering/progressing through S-phase. Cleaves histone pre-mRNA at a major and a minor cleavage site after the 5'-ACCCA-3' and the 5'-ACCCACA-3' sequence, respectively, and located downstream of the stem-loop. May require the presence of the HDE element located at the histone pre-RNA 3'-end to avoid non-specific cleavage.</text>
</comment>
<feature type="region of interest" description="Disordered" evidence="7">
    <location>
        <begin position="1"/>
        <end position="43"/>
    </location>
</feature>
<keyword evidence="10" id="KW-1185">Reference proteome</keyword>
<evidence type="ECO:0000259" key="8">
    <source>
        <dbReference type="SMART" id="SM00849"/>
    </source>
</evidence>
<dbReference type="InterPro" id="IPR036866">
    <property type="entry name" value="RibonucZ/Hydroxyglut_hydro"/>
</dbReference>
<evidence type="ECO:0000256" key="3">
    <source>
        <dbReference type="ARBA" id="ARBA00014856"/>
    </source>
</evidence>